<name>A0AAN7Z8I9_9COLE</name>
<gene>
    <name evidence="3" type="ORF">RI129_012157</name>
</gene>
<evidence type="ECO:0000313" key="4">
    <source>
        <dbReference type="Proteomes" id="UP001329430"/>
    </source>
</evidence>
<feature type="compositionally biased region" description="Polar residues" evidence="1">
    <location>
        <begin position="223"/>
        <end position="252"/>
    </location>
</feature>
<dbReference type="InterPro" id="IPR011993">
    <property type="entry name" value="PH-like_dom_sf"/>
</dbReference>
<feature type="compositionally biased region" description="Basic and acidic residues" evidence="1">
    <location>
        <begin position="181"/>
        <end position="192"/>
    </location>
</feature>
<dbReference type="Proteomes" id="UP001329430">
    <property type="component" value="Chromosome 9"/>
</dbReference>
<dbReference type="AlphaFoldDB" id="A0AAN7Z8I9"/>
<dbReference type="Gene3D" id="2.30.29.30">
    <property type="entry name" value="Pleckstrin-homology domain (PH domain)/Phosphotyrosine-binding domain (PTB)"/>
    <property type="match status" value="1"/>
</dbReference>
<accession>A0AAN7Z8I9</accession>
<evidence type="ECO:0000313" key="3">
    <source>
        <dbReference type="EMBL" id="KAK5639665.1"/>
    </source>
</evidence>
<keyword evidence="4" id="KW-1185">Reference proteome</keyword>
<feature type="compositionally biased region" description="Acidic residues" evidence="1">
    <location>
        <begin position="207"/>
        <end position="216"/>
    </location>
</feature>
<feature type="domain" description="PH" evidence="2">
    <location>
        <begin position="1"/>
        <end position="68"/>
    </location>
</feature>
<dbReference type="InterPro" id="IPR001849">
    <property type="entry name" value="PH_domain"/>
</dbReference>
<dbReference type="Pfam" id="PF00169">
    <property type="entry name" value="PH"/>
    <property type="match status" value="1"/>
</dbReference>
<dbReference type="SUPFAM" id="SSF50729">
    <property type="entry name" value="PH domain-like"/>
    <property type="match status" value="1"/>
</dbReference>
<evidence type="ECO:0000256" key="1">
    <source>
        <dbReference type="SAM" id="MobiDB-lite"/>
    </source>
</evidence>
<dbReference type="EMBL" id="JAVRBK010000009">
    <property type="protein sequence ID" value="KAK5639665.1"/>
    <property type="molecule type" value="Genomic_DNA"/>
</dbReference>
<organism evidence="3 4">
    <name type="scientific">Pyrocoelia pectoralis</name>
    <dbReference type="NCBI Taxonomy" id="417401"/>
    <lineage>
        <taxon>Eukaryota</taxon>
        <taxon>Metazoa</taxon>
        <taxon>Ecdysozoa</taxon>
        <taxon>Arthropoda</taxon>
        <taxon>Hexapoda</taxon>
        <taxon>Insecta</taxon>
        <taxon>Pterygota</taxon>
        <taxon>Neoptera</taxon>
        <taxon>Endopterygota</taxon>
        <taxon>Coleoptera</taxon>
        <taxon>Polyphaga</taxon>
        <taxon>Elateriformia</taxon>
        <taxon>Elateroidea</taxon>
        <taxon>Lampyridae</taxon>
        <taxon>Lampyrinae</taxon>
        <taxon>Pyrocoelia</taxon>
    </lineage>
</organism>
<evidence type="ECO:0000259" key="2">
    <source>
        <dbReference type="PROSITE" id="PS50003"/>
    </source>
</evidence>
<dbReference type="PROSITE" id="PS50003">
    <property type="entry name" value="PH_DOMAIN"/>
    <property type="match status" value="1"/>
</dbReference>
<feature type="region of interest" description="Disordered" evidence="1">
    <location>
        <begin position="1"/>
        <end position="31"/>
    </location>
</feature>
<feature type="compositionally biased region" description="Basic residues" evidence="1">
    <location>
        <begin position="259"/>
        <end position="271"/>
    </location>
</feature>
<proteinExistence type="predicted"/>
<protein>
    <recommendedName>
        <fullName evidence="2">PH domain-containing protein</fullName>
    </recommendedName>
</protein>
<reference evidence="3 4" key="1">
    <citation type="journal article" date="2024" name="Insects">
        <title>An Improved Chromosome-Level Genome Assembly of the Firefly Pyrocoelia pectoralis.</title>
        <authorList>
            <person name="Fu X."/>
            <person name="Meyer-Rochow V.B."/>
            <person name="Ballantyne L."/>
            <person name="Zhu X."/>
        </authorList>
    </citation>
    <scope>NUCLEOTIDE SEQUENCE [LARGE SCALE GENOMIC DNA]</scope>
    <source>
        <strain evidence="3">XCY_ONT2</strain>
    </source>
</reference>
<feature type="region of interest" description="Disordered" evidence="1">
    <location>
        <begin position="124"/>
        <end position="271"/>
    </location>
</feature>
<comment type="caution">
    <text evidence="3">The sequence shown here is derived from an EMBL/GenBank/DDBJ whole genome shotgun (WGS) entry which is preliminary data.</text>
</comment>
<sequence>MNEHAPKPCQTFDLSRYGVRPSGHSKDTKKREESFDLISITDSKLHQFTAYTPKDMQQWLSAIKQQIDMIVTKRSLPPIPTDKPQDDFIRLSAELNDDYEPLKNYMVKEKSELQNSTKSLINAIKEDPLPLPPRNPNTVSKQYLPREPSDDSLSSNYDSVTPGFLNPSRESSNSFSEDDSDTHYDDPSEIGHRPSPYIINKSGRTEDLDDEDEIYDYLEKTAFQENKTPNQLQNVDNQTSSTTPSKVQNKPTPTLKPKLILRFRQRKNSDV</sequence>